<name>A0AAW1DIV7_9HEMI</name>
<proteinExistence type="predicted"/>
<accession>A0AAW1DIV7</accession>
<sequence>MLRLKKVYREELLQLAILLSLLRTDRLHTQLSATPALPAITLSANDEYWEGSSDSWWRNAESAPSVHPKSVYWRDMAEEHDILYYLNGGQAAARNGIGANFWQRNVTAYVGLTAGPSTSSSSSAQPAVSSASPSSSTADTGAGTSSASVKTQELLSSDSDSDLTQEVRSYVYFRFTGLLG</sequence>
<feature type="compositionally biased region" description="Low complexity" evidence="1">
    <location>
        <begin position="115"/>
        <end position="158"/>
    </location>
</feature>
<dbReference type="EMBL" id="JAPXFL010000003">
    <property type="protein sequence ID" value="KAK9508374.1"/>
    <property type="molecule type" value="Genomic_DNA"/>
</dbReference>
<comment type="caution">
    <text evidence="2">The sequence shown here is derived from an EMBL/GenBank/DDBJ whole genome shotgun (WGS) entry which is preliminary data.</text>
</comment>
<organism evidence="2 3">
    <name type="scientific">Rhynocoris fuscipes</name>
    <dbReference type="NCBI Taxonomy" id="488301"/>
    <lineage>
        <taxon>Eukaryota</taxon>
        <taxon>Metazoa</taxon>
        <taxon>Ecdysozoa</taxon>
        <taxon>Arthropoda</taxon>
        <taxon>Hexapoda</taxon>
        <taxon>Insecta</taxon>
        <taxon>Pterygota</taxon>
        <taxon>Neoptera</taxon>
        <taxon>Paraneoptera</taxon>
        <taxon>Hemiptera</taxon>
        <taxon>Heteroptera</taxon>
        <taxon>Panheteroptera</taxon>
        <taxon>Cimicomorpha</taxon>
        <taxon>Reduviidae</taxon>
        <taxon>Harpactorinae</taxon>
        <taxon>Harpactorini</taxon>
        <taxon>Rhynocoris</taxon>
    </lineage>
</organism>
<evidence type="ECO:0000256" key="1">
    <source>
        <dbReference type="SAM" id="MobiDB-lite"/>
    </source>
</evidence>
<evidence type="ECO:0000313" key="3">
    <source>
        <dbReference type="Proteomes" id="UP001461498"/>
    </source>
</evidence>
<protein>
    <submittedName>
        <fullName evidence="2">Uncharacterized protein</fullName>
    </submittedName>
</protein>
<gene>
    <name evidence="2" type="ORF">O3M35_005954</name>
</gene>
<keyword evidence="3" id="KW-1185">Reference proteome</keyword>
<feature type="region of interest" description="Disordered" evidence="1">
    <location>
        <begin position="115"/>
        <end position="159"/>
    </location>
</feature>
<dbReference type="AlphaFoldDB" id="A0AAW1DIV7"/>
<reference evidence="2 3" key="1">
    <citation type="submission" date="2022-12" db="EMBL/GenBank/DDBJ databases">
        <title>Chromosome-level genome assembly of true bugs.</title>
        <authorList>
            <person name="Ma L."/>
            <person name="Li H."/>
        </authorList>
    </citation>
    <scope>NUCLEOTIDE SEQUENCE [LARGE SCALE GENOMIC DNA]</scope>
    <source>
        <strain evidence="2">Lab_2022b</strain>
    </source>
</reference>
<evidence type="ECO:0000313" key="2">
    <source>
        <dbReference type="EMBL" id="KAK9508374.1"/>
    </source>
</evidence>
<dbReference type="Proteomes" id="UP001461498">
    <property type="component" value="Unassembled WGS sequence"/>
</dbReference>